<reference evidence="2" key="3">
    <citation type="submission" date="2011-03" db="EMBL/GenBank/DDBJ databases">
        <title>Annotation of Magnaporthe poae ATCC 64411.</title>
        <authorList>
            <person name="Ma L.-J."/>
            <person name="Dead R."/>
            <person name="Young S.K."/>
            <person name="Zeng Q."/>
            <person name="Gargeya S."/>
            <person name="Fitzgerald M."/>
            <person name="Haas B."/>
            <person name="Abouelleil A."/>
            <person name="Alvarado L."/>
            <person name="Arachchi H.M."/>
            <person name="Berlin A."/>
            <person name="Brown A."/>
            <person name="Chapman S.B."/>
            <person name="Chen Z."/>
            <person name="Dunbar C."/>
            <person name="Freedman E."/>
            <person name="Gearin G."/>
            <person name="Gellesch M."/>
            <person name="Goldberg J."/>
            <person name="Griggs A."/>
            <person name="Gujja S."/>
            <person name="Heiman D."/>
            <person name="Howarth C."/>
            <person name="Larson L."/>
            <person name="Lui A."/>
            <person name="MacDonald P.J.P."/>
            <person name="Mehta T."/>
            <person name="Montmayeur A."/>
            <person name="Murphy C."/>
            <person name="Neiman D."/>
            <person name="Pearson M."/>
            <person name="Priest M."/>
            <person name="Roberts A."/>
            <person name="Saif S."/>
            <person name="Shea T."/>
            <person name="Shenoy N."/>
            <person name="Sisk P."/>
            <person name="Stolte C."/>
            <person name="Sykes S."/>
            <person name="Yandava C."/>
            <person name="Wortman J."/>
            <person name="Nusbaum C."/>
            <person name="Birren B."/>
        </authorList>
    </citation>
    <scope>NUCLEOTIDE SEQUENCE</scope>
    <source>
        <strain evidence="2">ATCC 64411</strain>
    </source>
</reference>
<dbReference type="EMBL" id="ADBL01000536">
    <property type="status" value="NOT_ANNOTATED_CDS"/>
    <property type="molecule type" value="Genomic_DNA"/>
</dbReference>
<reference evidence="4" key="2">
    <citation type="submission" date="2010-05" db="EMBL/GenBank/DDBJ databases">
        <title>The genome sequence of Magnaporthe poae strain ATCC 64411.</title>
        <authorList>
            <person name="Ma L.-J."/>
            <person name="Dead R."/>
            <person name="Young S."/>
            <person name="Zeng Q."/>
            <person name="Koehrsen M."/>
            <person name="Alvarado L."/>
            <person name="Berlin A."/>
            <person name="Chapman S.B."/>
            <person name="Chen Z."/>
            <person name="Freedman E."/>
            <person name="Gellesch M."/>
            <person name="Goldberg J."/>
            <person name="Griggs A."/>
            <person name="Gujja S."/>
            <person name="Heilman E.R."/>
            <person name="Heiman D."/>
            <person name="Hepburn T."/>
            <person name="Howarth C."/>
            <person name="Jen D."/>
            <person name="Larson L."/>
            <person name="Mehta T."/>
            <person name="Neiman D."/>
            <person name="Pearson M."/>
            <person name="Roberts A."/>
            <person name="Saif S."/>
            <person name="Shea T."/>
            <person name="Shenoy N."/>
            <person name="Sisk P."/>
            <person name="Stolte C."/>
            <person name="Sykes S."/>
            <person name="Walk T."/>
            <person name="White J."/>
            <person name="Yandava C."/>
            <person name="Haas B."/>
            <person name="Nusbaum C."/>
            <person name="Birren B."/>
        </authorList>
    </citation>
    <scope>NUCLEOTIDE SEQUENCE [LARGE SCALE GENOMIC DNA]</scope>
    <source>
        <strain evidence="4">ATCC 64411 / 73-15</strain>
    </source>
</reference>
<evidence type="ECO:0000256" key="1">
    <source>
        <dbReference type="SAM" id="MobiDB-lite"/>
    </source>
</evidence>
<feature type="compositionally biased region" description="Low complexity" evidence="1">
    <location>
        <begin position="22"/>
        <end position="40"/>
    </location>
</feature>
<proteinExistence type="predicted"/>
<dbReference type="EMBL" id="GL876967">
    <property type="protein sequence ID" value="KLU83046.1"/>
    <property type="molecule type" value="Genomic_DNA"/>
</dbReference>
<evidence type="ECO:0000313" key="3">
    <source>
        <dbReference type="EnsemblFungi" id="MAPG_02113T0"/>
    </source>
</evidence>
<dbReference type="AlphaFoldDB" id="A0A0C4DQH3"/>
<dbReference type="EnsemblFungi" id="MAPG_02113T0">
    <property type="protein sequence ID" value="MAPG_02113T0"/>
    <property type="gene ID" value="MAPG_02113"/>
</dbReference>
<dbReference type="Proteomes" id="UP000011715">
    <property type="component" value="Unassembled WGS sequence"/>
</dbReference>
<protein>
    <submittedName>
        <fullName evidence="2 3">Uncharacterized protein</fullName>
    </submittedName>
</protein>
<dbReference type="VEuPathDB" id="FungiDB:MAPG_02113"/>
<reference evidence="3" key="5">
    <citation type="submission" date="2015-06" db="UniProtKB">
        <authorList>
            <consortium name="EnsemblFungi"/>
        </authorList>
    </citation>
    <scope>IDENTIFICATION</scope>
    <source>
        <strain evidence="3">ATCC 64411</strain>
    </source>
</reference>
<reference evidence="2" key="1">
    <citation type="submission" date="2010-05" db="EMBL/GenBank/DDBJ databases">
        <title>The Genome Sequence of Magnaporthe poae strain ATCC 64411.</title>
        <authorList>
            <consortium name="The Broad Institute Genome Sequencing Platform"/>
            <consortium name="Broad Institute Genome Sequencing Center for Infectious Disease"/>
            <person name="Ma L.-J."/>
            <person name="Dead R."/>
            <person name="Young S."/>
            <person name="Zeng Q."/>
            <person name="Koehrsen M."/>
            <person name="Alvarado L."/>
            <person name="Berlin A."/>
            <person name="Chapman S.B."/>
            <person name="Chen Z."/>
            <person name="Freedman E."/>
            <person name="Gellesch M."/>
            <person name="Goldberg J."/>
            <person name="Griggs A."/>
            <person name="Gujja S."/>
            <person name="Heilman E.R."/>
            <person name="Heiman D."/>
            <person name="Hepburn T."/>
            <person name="Howarth C."/>
            <person name="Jen D."/>
            <person name="Larson L."/>
            <person name="Mehta T."/>
            <person name="Neiman D."/>
            <person name="Pearson M."/>
            <person name="Roberts A."/>
            <person name="Saif S."/>
            <person name="Shea T."/>
            <person name="Shenoy N."/>
            <person name="Sisk P."/>
            <person name="Stolte C."/>
            <person name="Sykes S."/>
            <person name="Walk T."/>
            <person name="White J."/>
            <person name="Yandava C."/>
            <person name="Haas B."/>
            <person name="Nusbaum C."/>
            <person name="Birren B."/>
        </authorList>
    </citation>
    <scope>NUCLEOTIDE SEQUENCE</scope>
    <source>
        <strain evidence="2">ATCC 64411</strain>
    </source>
</reference>
<evidence type="ECO:0000313" key="4">
    <source>
        <dbReference type="Proteomes" id="UP000011715"/>
    </source>
</evidence>
<reference evidence="3" key="4">
    <citation type="journal article" date="2015" name="G3 (Bethesda)">
        <title>Genome sequences of three phytopathogenic species of the Magnaporthaceae family of fungi.</title>
        <authorList>
            <person name="Okagaki L.H."/>
            <person name="Nunes C.C."/>
            <person name="Sailsbery J."/>
            <person name="Clay B."/>
            <person name="Brown D."/>
            <person name="John T."/>
            <person name="Oh Y."/>
            <person name="Young N."/>
            <person name="Fitzgerald M."/>
            <person name="Haas B.J."/>
            <person name="Zeng Q."/>
            <person name="Young S."/>
            <person name="Adiconis X."/>
            <person name="Fan L."/>
            <person name="Levin J.Z."/>
            <person name="Mitchell T.K."/>
            <person name="Okubara P.A."/>
            <person name="Farman M.L."/>
            <person name="Kohn L.M."/>
            <person name="Birren B."/>
            <person name="Ma L.-J."/>
            <person name="Dean R.A."/>
        </authorList>
    </citation>
    <scope>NUCLEOTIDE SEQUENCE</scope>
    <source>
        <strain evidence="3">ATCC 64411 / 73-15</strain>
    </source>
</reference>
<keyword evidence="4" id="KW-1185">Reference proteome</keyword>
<accession>A0A0C4DQH3</accession>
<gene>
    <name evidence="2" type="ORF">MAPG_02113</name>
</gene>
<feature type="region of interest" description="Disordered" evidence="1">
    <location>
        <begin position="20"/>
        <end position="47"/>
    </location>
</feature>
<sequence length="95" mass="10085">MEQLEKCRASVALFSRDKAEIASPSSSHASAASTLASTHPAPRRTSRMKVTDLAVVLVEVAHAASTQITVLQPAWQKVCGAPASFSRAGTRPNRQ</sequence>
<evidence type="ECO:0000313" key="2">
    <source>
        <dbReference type="EMBL" id="KLU83046.1"/>
    </source>
</evidence>
<name>A0A0C4DQH3_MAGP6</name>
<organism evidence="3 4">
    <name type="scientific">Magnaporthiopsis poae (strain ATCC 64411 / 73-15)</name>
    <name type="common">Kentucky bluegrass fungus</name>
    <name type="synonym">Magnaporthe poae</name>
    <dbReference type="NCBI Taxonomy" id="644358"/>
    <lineage>
        <taxon>Eukaryota</taxon>
        <taxon>Fungi</taxon>
        <taxon>Dikarya</taxon>
        <taxon>Ascomycota</taxon>
        <taxon>Pezizomycotina</taxon>
        <taxon>Sordariomycetes</taxon>
        <taxon>Sordariomycetidae</taxon>
        <taxon>Magnaporthales</taxon>
        <taxon>Magnaporthaceae</taxon>
        <taxon>Magnaporthiopsis</taxon>
    </lineage>
</organism>